<keyword evidence="3" id="KW-0804">Transcription</keyword>
<feature type="domain" description="SIS" evidence="5">
    <location>
        <begin position="128"/>
        <end position="269"/>
    </location>
</feature>
<keyword evidence="2" id="KW-0238">DNA-binding</keyword>
<protein>
    <submittedName>
        <fullName evidence="6">MurR/RpiR family transcriptional regulator</fullName>
    </submittedName>
</protein>
<dbReference type="InterPro" id="IPR046348">
    <property type="entry name" value="SIS_dom_sf"/>
</dbReference>
<dbReference type="PROSITE" id="PS51464">
    <property type="entry name" value="SIS"/>
    <property type="match status" value="1"/>
</dbReference>
<evidence type="ECO:0000313" key="7">
    <source>
        <dbReference type="Proteomes" id="UP000886842"/>
    </source>
</evidence>
<comment type="caution">
    <text evidence="6">The sequence shown here is derived from an EMBL/GenBank/DDBJ whole genome shotgun (WGS) entry which is preliminary data.</text>
</comment>
<evidence type="ECO:0000259" key="5">
    <source>
        <dbReference type="PROSITE" id="PS51464"/>
    </source>
</evidence>
<dbReference type="InterPro" id="IPR009057">
    <property type="entry name" value="Homeodomain-like_sf"/>
</dbReference>
<dbReference type="InterPro" id="IPR036388">
    <property type="entry name" value="WH-like_DNA-bd_sf"/>
</dbReference>
<proteinExistence type="predicted"/>
<dbReference type="GO" id="GO:0003677">
    <property type="term" value="F:DNA binding"/>
    <property type="evidence" value="ECO:0007669"/>
    <property type="project" value="UniProtKB-KW"/>
</dbReference>
<evidence type="ECO:0000313" key="6">
    <source>
        <dbReference type="EMBL" id="HIT74708.1"/>
    </source>
</evidence>
<dbReference type="InterPro" id="IPR000281">
    <property type="entry name" value="HTH_RpiR"/>
</dbReference>
<dbReference type="Gene3D" id="1.10.10.10">
    <property type="entry name" value="Winged helix-like DNA-binding domain superfamily/Winged helix DNA-binding domain"/>
    <property type="match status" value="1"/>
</dbReference>
<dbReference type="InterPro" id="IPR035472">
    <property type="entry name" value="RpiR-like_SIS"/>
</dbReference>
<dbReference type="PANTHER" id="PTHR30514">
    <property type="entry name" value="GLUCOKINASE"/>
    <property type="match status" value="1"/>
</dbReference>
<dbReference type="CDD" id="cd05013">
    <property type="entry name" value="SIS_RpiR"/>
    <property type="match status" value="1"/>
</dbReference>
<dbReference type="EMBL" id="DVLP01000111">
    <property type="protein sequence ID" value="HIT74708.1"/>
    <property type="molecule type" value="Genomic_DNA"/>
</dbReference>
<dbReference type="SUPFAM" id="SSF46689">
    <property type="entry name" value="Homeodomain-like"/>
    <property type="match status" value="1"/>
</dbReference>
<dbReference type="SUPFAM" id="SSF53697">
    <property type="entry name" value="SIS domain"/>
    <property type="match status" value="1"/>
</dbReference>
<dbReference type="PANTHER" id="PTHR30514:SF1">
    <property type="entry name" value="HTH-TYPE TRANSCRIPTIONAL REGULATOR HEXR-RELATED"/>
    <property type="match status" value="1"/>
</dbReference>
<reference evidence="6" key="1">
    <citation type="submission" date="2020-10" db="EMBL/GenBank/DDBJ databases">
        <authorList>
            <person name="Gilroy R."/>
        </authorList>
    </citation>
    <scope>NUCLEOTIDE SEQUENCE</scope>
    <source>
        <strain evidence="6">ChiGjej1B1-24693</strain>
    </source>
</reference>
<evidence type="ECO:0000259" key="4">
    <source>
        <dbReference type="PROSITE" id="PS51071"/>
    </source>
</evidence>
<dbReference type="InterPro" id="IPR047640">
    <property type="entry name" value="RpiR-like"/>
</dbReference>
<dbReference type="PROSITE" id="PS51071">
    <property type="entry name" value="HTH_RPIR"/>
    <property type="match status" value="1"/>
</dbReference>
<evidence type="ECO:0000256" key="3">
    <source>
        <dbReference type="ARBA" id="ARBA00023163"/>
    </source>
</evidence>
<gene>
    <name evidence="6" type="ORF">IAA98_03900</name>
</gene>
<name>A0A9D1GVV9_9ACTN</name>
<sequence>MTHQPPGRTRAQVQTLTPSLLPAEAAVARVLLERDDIAELSSRHVAELAGCSRATVVRACQSLGYTGWQQLRVLLARDAALLQQGRVQQAGAEPVSGPAGVVLHHFHRLAETAQAMASLLDPDQLEAAVDLLATAPRVMVVANGLTAPLAVDLQARLLRLGIDASHHHDVLQQHIAAANLPTGAALVVISGSGANSHTLTVARAASEVGACLLVITAFARSPLAGLADVLLLVSAPGTTFGTELTETSRIPQAVLIEGLGAALRDHLGERATPSSARTLHAVSSHLEE</sequence>
<dbReference type="GO" id="GO:0097367">
    <property type="term" value="F:carbohydrate derivative binding"/>
    <property type="evidence" value="ECO:0007669"/>
    <property type="project" value="InterPro"/>
</dbReference>
<evidence type="ECO:0000256" key="2">
    <source>
        <dbReference type="ARBA" id="ARBA00023125"/>
    </source>
</evidence>
<dbReference type="AlphaFoldDB" id="A0A9D1GVV9"/>
<keyword evidence="1" id="KW-0805">Transcription regulation</keyword>
<dbReference type="InterPro" id="IPR001347">
    <property type="entry name" value="SIS_dom"/>
</dbReference>
<accession>A0A9D1GVV9</accession>
<feature type="domain" description="HTH rpiR-type" evidence="4">
    <location>
        <begin position="7"/>
        <end position="82"/>
    </location>
</feature>
<dbReference type="Pfam" id="PF01380">
    <property type="entry name" value="SIS"/>
    <property type="match status" value="1"/>
</dbReference>
<dbReference type="GO" id="GO:1901135">
    <property type="term" value="P:carbohydrate derivative metabolic process"/>
    <property type="evidence" value="ECO:0007669"/>
    <property type="project" value="InterPro"/>
</dbReference>
<dbReference type="Pfam" id="PF01418">
    <property type="entry name" value="HTH_6"/>
    <property type="match status" value="1"/>
</dbReference>
<dbReference type="GO" id="GO:0003700">
    <property type="term" value="F:DNA-binding transcription factor activity"/>
    <property type="evidence" value="ECO:0007669"/>
    <property type="project" value="InterPro"/>
</dbReference>
<evidence type="ECO:0000256" key="1">
    <source>
        <dbReference type="ARBA" id="ARBA00023015"/>
    </source>
</evidence>
<reference evidence="6" key="2">
    <citation type="journal article" date="2021" name="PeerJ">
        <title>Extensive microbial diversity within the chicken gut microbiome revealed by metagenomics and culture.</title>
        <authorList>
            <person name="Gilroy R."/>
            <person name="Ravi A."/>
            <person name="Getino M."/>
            <person name="Pursley I."/>
            <person name="Horton D.L."/>
            <person name="Alikhan N.F."/>
            <person name="Baker D."/>
            <person name="Gharbi K."/>
            <person name="Hall N."/>
            <person name="Watson M."/>
            <person name="Adriaenssens E.M."/>
            <person name="Foster-Nyarko E."/>
            <person name="Jarju S."/>
            <person name="Secka A."/>
            <person name="Antonio M."/>
            <person name="Oren A."/>
            <person name="Chaudhuri R.R."/>
            <person name="La Ragione R."/>
            <person name="Hildebrand F."/>
            <person name="Pallen M.J."/>
        </authorList>
    </citation>
    <scope>NUCLEOTIDE SEQUENCE</scope>
    <source>
        <strain evidence="6">ChiGjej1B1-24693</strain>
    </source>
</reference>
<dbReference type="Proteomes" id="UP000886842">
    <property type="component" value="Unassembled WGS sequence"/>
</dbReference>
<dbReference type="Gene3D" id="3.40.50.10490">
    <property type="entry name" value="Glucose-6-phosphate isomerase like protein, domain 1"/>
    <property type="match status" value="1"/>
</dbReference>
<organism evidence="6 7">
    <name type="scientific">Candidatus Avipropionibacterium avicola</name>
    <dbReference type="NCBI Taxonomy" id="2840701"/>
    <lineage>
        <taxon>Bacteria</taxon>
        <taxon>Bacillati</taxon>
        <taxon>Actinomycetota</taxon>
        <taxon>Actinomycetes</taxon>
        <taxon>Propionibacteriales</taxon>
        <taxon>Propionibacteriaceae</taxon>
        <taxon>Propionibacteriaceae incertae sedis</taxon>
        <taxon>Candidatus Avipropionibacterium</taxon>
    </lineage>
</organism>